<dbReference type="Proteomes" id="UP000004994">
    <property type="component" value="Chromosome 1"/>
</dbReference>
<proteinExistence type="predicted"/>
<evidence type="ECO:0000313" key="1">
    <source>
        <dbReference type="EnsemblPlants" id="Solyc01g016760.1.1"/>
    </source>
</evidence>
<sequence>MLYLSVMQSNFIRVSILRLLFLRCTRIKLLVMPAWDKLETKTICIFFMNGKILNLMMHSIEEPSYHIKKI</sequence>
<name>K4AUK7_SOLLC</name>
<keyword evidence="2" id="KW-1185">Reference proteome</keyword>
<dbReference type="Gramene" id="Solyc01g016760.1.1">
    <property type="protein sequence ID" value="Solyc01g016760.1.1"/>
    <property type="gene ID" value="Solyc01g016760.1"/>
</dbReference>
<accession>K4AUK7</accession>
<reference evidence="1" key="2">
    <citation type="submission" date="2015-06" db="UniProtKB">
        <authorList>
            <consortium name="EnsemblPlants"/>
        </authorList>
    </citation>
    <scope>IDENTIFICATION</scope>
    <source>
        <strain evidence="1">cv. Heinz 1706</strain>
    </source>
</reference>
<reference evidence="1" key="1">
    <citation type="journal article" date="2012" name="Nature">
        <title>The tomato genome sequence provides insights into fleshy fruit evolution.</title>
        <authorList>
            <consortium name="Tomato Genome Consortium"/>
        </authorList>
    </citation>
    <scope>NUCLEOTIDE SEQUENCE [LARGE SCALE GENOMIC DNA]</scope>
    <source>
        <strain evidence="1">cv. Heinz 1706</strain>
    </source>
</reference>
<dbReference type="InParanoid" id="K4AUK7"/>
<dbReference type="EnsemblPlants" id="Solyc01g016760.1.1">
    <property type="protein sequence ID" value="Solyc01g016760.1.1"/>
    <property type="gene ID" value="Solyc01g016760.1"/>
</dbReference>
<organism evidence="1">
    <name type="scientific">Solanum lycopersicum</name>
    <name type="common">Tomato</name>
    <name type="synonym">Lycopersicon esculentum</name>
    <dbReference type="NCBI Taxonomy" id="4081"/>
    <lineage>
        <taxon>Eukaryota</taxon>
        <taxon>Viridiplantae</taxon>
        <taxon>Streptophyta</taxon>
        <taxon>Embryophyta</taxon>
        <taxon>Tracheophyta</taxon>
        <taxon>Spermatophyta</taxon>
        <taxon>Magnoliopsida</taxon>
        <taxon>eudicotyledons</taxon>
        <taxon>Gunneridae</taxon>
        <taxon>Pentapetalae</taxon>
        <taxon>asterids</taxon>
        <taxon>lamiids</taxon>
        <taxon>Solanales</taxon>
        <taxon>Solanaceae</taxon>
        <taxon>Solanoideae</taxon>
        <taxon>Solaneae</taxon>
        <taxon>Solanum</taxon>
        <taxon>Solanum subgen. Lycopersicon</taxon>
    </lineage>
</organism>
<dbReference type="PaxDb" id="4081-Solyc01g016760.1.1"/>
<dbReference type="AlphaFoldDB" id="K4AUK7"/>
<evidence type="ECO:0000313" key="2">
    <source>
        <dbReference type="Proteomes" id="UP000004994"/>
    </source>
</evidence>
<protein>
    <submittedName>
        <fullName evidence="1">Uncharacterized protein</fullName>
    </submittedName>
</protein>
<dbReference type="HOGENOM" id="CLU_2762664_0_0_1"/>